<dbReference type="EMBL" id="CP093348">
    <property type="protein sequence ID" value="WOH04046.1"/>
    <property type="molecule type" value="Genomic_DNA"/>
</dbReference>
<keyword evidence="11" id="KW-0418">Kinase</keyword>
<dbReference type="PROSITE" id="PS00108">
    <property type="entry name" value="PROTEIN_KINASE_ST"/>
    <property type="match status" value="1"/>
</dbReference>
<keyword evidence="10" id="KW-0547">Nucleotide-binding</keyword>
<evidence type="ECO:0000256" key="17">
    <source>
        <dbReference type="ARBA" id="ARBA00048679"/>
    </source>
</evidence>
<keyword evidence="5" id="KW-0433">Leucine-rich repeat</keyword>
<proteinExistence type="predicted"/>
<keyword evidence="9" id="KW-0677">Repeat</keyword>
<dbReference type="Gramene" id="KZM81010">
    <property type="protein sequence ID" value="KZM81010"/>
    <property type="gene ID" value="DCAR_031402"/>
</dbReference>
<dbReference type="FunFam" id="1.10.510.10:FF:000146">
    <property type="entry name" value="LRR receptor-like serine/threonine-protein kinase IOS1"/>
    <property type="match status" value="1"/>
</dbReference>
<dbReference type="GO" id="GO:0016020">
    <property type="term" value="C:membrane"/>
    <property type="evidence" value="ECO:0007669"/>
    <property type="project" value="UniProtKB-SubCell"/>
</dbReference>
<keyword evidence="13" id="KW-1133">Transmembrane helix</keyword>
<keyword evidence="12" id="KW-0067">ATP-binding</keyword>
<dbReference type="PROSITE" id="PS50011">
    <property type="entry name" value="PROTEIN_KINASE_DOM"/>
    <property type="match status" value="1"/>
</dbReference>
<evidence type="ECO:0000256" key="10">
    <source>
        <dbReference type="ARBA" id="ARBA00022741"/>
    </source>
</evidence>
<evidence type="ECO:0000256" key="1">
    <source>
        <dbReference type="ARBA" id="ARBA00004167"/>
    </source>
</evidence>
<evidence type="ECO:0000256" key="11">
    <source>
        <dbReference type="ARBA" id="ARBA00022777"/>
    </source>
</evidence>
<comment type="catalytic activity">
    <reaction evidence="16">
        <text>L-threonyl-[protein] + ATP = O-phospho-L-threonyl-[protein] + ADP + H(+)</text>
        <dbReference type="Rhea" id="RHEA:46608"/>
        <dbReference type="Rhea" id="RHEA-COMP:11060"/>
        <dbReference type="Rhea" id="RHEA-COMP:11605"/>
        <dbReference type="ChEBI" id="CHEBI:15378"/>
        <dbReference type="ChEBI" id="CHEBI:30013"/>
        <dbReference type="ChEBI" id="CHEBI:30616"/>
        <dbReference type="ChEBI" id="CHEBI:61977"/>
        <dbReference type="ChEBI" id="CHEBI:456216"/>
        <dbReference type="EC" id="2.7.11.1"/>
    </reaction>
</comment>
<reference evidence="19" key="2">
    <citation type="submission" date="2022-03" db="EMBL/GenBank/DDBJ databases">
        <title>Draft title - Genomic analysis of global carrot germplasm unveils the trajectory of domestication and the origin of high carotenoid orange carrot.</title>
        <authorList>
            <person name="Iorizzo M."/>
            <person name="Ellison S."/>
            <person name="Senalik D."/>
            <person name="Macko-Podgorni A."/>
            <person name="Grzebelus D."/>
            <person name="Bostan H."/>
            <person name="Rolling W."/>
            <person name="Curaba J."/>
            <person name="Simon P."/>
        </authorList>
    </citation>
    <scope>NUCLEOTIDE SEQUENCE</scope>
    <source>
        <tissue evidence="19">Leaf</tissue>
    </source>
</reference>
<organism evidence="19 20">
    <name type="scientific">Daucus carota subsp. sativus</name>
    <name type="common">Carrot</name>
    <dbReference type="NCBI Taxonomy" id="79200"/>
    <lineage>
        <taxon>Eukaryota</taxon>
        <taxon>Viridiplantae</taxon>
        <taxon>Streptophyta</taxon>
        <taxon>Embryophyta</taxon>
        <taxon>Tracheophyta</taxon>
        <taxon>Spermatophyta</taxon>
        <taxon>Magnoliopsida</taxon>
        <taxon>eudicotyledons</taxon>
        <taxon>Gunneridae</taxon>
        <taxon>Pentapetalae</taxon>
        <taxon>asterids</taxon>
        <taxon>campanulids</taxon>
        <taxon>Apiales</taxon>
        <taxon>Apiaceae</taxon>
        <taxon>Apioideae</taxon>
        <taxon>Scandiceae</taxon>
        <taxon>Daucinae</taxon>
        <taxon>Daucus</taxon>
        <taxon>Daucus sect. Daucus</taxon>
    </lineage>
</organism>
<evidence type="ECO:0000256" key="13">
    <source>
        <dbReference type="ARBA" id="ARBA00022989"/>
    </source>
</evidence>
<evidence type="ECO:0000313" key="19">
    <source>
        <dbReference type="EMBL" id="WOH04046.1"/>
    </source>
</evidence>
<evidence type="ECO:0000256" key="6">
    <source>
        <dbReference type="ARBA" id="ARBA00022679"/>
    </source>
</evidence>
<dbReference type="SMART" id="SM00220">
    <property type="entry name" value="S_TKc"/>
    <property type="match status" value="1"/>
</dbReference>
<reference evidence="19" key="1">
    <citation type="journal article" date="2016" name="Nat. Genet.">
        <title>A high-quality carrot genome assembly provides new insights into carotenoid accumulation and asterid genome evolution.</title>
        <authorList>
            <person name="Iorizzo M."/>
            <person name="Ellison S."/>
            <person name="Senalik D."/>
            <person name="Zeng P."/>
            <person name="Satapoomin P."/>
            <person name="Huang J."/>
            <person name="Bowman M."/>
            <person name="Iovene M."/>
            <person name="Sanseverino W."/>
            <person name="Cavagnaro P."/>
            <person name="Yildiz M."/>
            <person name="Macko-Podgorni A."/>
            <person name="Moranska E."/>
            <person name="Grzebelus E."/>
            <person name="Grzebelus D."/>
            <person name="Ashrafi H."/>
            <person name="Zheng Z."/>
            <person name="Cheng S."/>
            <person name="Spooner D."/>
            <person name="Van Deynze A."/>
            <person name="Simon P."/>
        </authorList>
    </citation>
    <scope>NUCLEOTIDE SEQUENCE</scope>
    <source>
        <tissue evidence="19">Leaf</tissue>
    </source>
</reference>
<dbReference type="InterPro" id="IPR032675">
    <property type="entry name" value="LRR_dom_sf"/>
</dbReference>
<name>A0A175YCH9_DAUCS</name>
<evidence type="ECO:0000256" key="5">
    <source>
        <dbReference type="ARBA" id="ARBA00022614"/>
    </source>
</evidence>
<dbReference type="OMA" id="HINGELW"/>
<dbReference type="Pfam" id="PF12819">
    <property type="entry name" value="Malectin_like"/>
    <property type="match status" value="1"/>
</dbReference>
<dbReference type="PANTHER" id="PTHR45631:SF202">
    <property type="entry name" value="SENESCENCE-INDUCED RECEPTOR-LIKE SERINE_THREONINE-PROTEIN KINASE"/>
    <property type="match status" value="1"/>
</dbReference>
<dbReference type="Gene3D" id="3.30.200.20">
    <property type="entry name" value="Phosphorylase Kinase, domain 1"/>
    <property type="match status" value="1"/>
</dbReference>
<dbReference type="Gene3D" id="3.80.10.10">
    <property type="entry name" value="Ribonuclease Inhibitor"/>
    <property type="match status" value="1"/>
</dbReference>
<dbReference type="InterPro" id="IPR011009">
    <property type="entry name" value="Kinase-like_dom_sf"/>
</dbReference>
<dbReference type="CDD" id="cd14066">
    <property type="entry name" value="STKc_IRAK"/>
    <property type="match status" value="1"/>
</dbReference>
<evidence type="ECO:0000259" key="18">
    <source>
        <dbReference type="PROSITE" id="PS50011"/>
    </source>
</evidence>
<keyword evidence="4" id="KW-0597">Phosphoprotein</keyword>
<dbReference type="SUPFAM" id="SSF56112">
    <property type="entry name" value="Protein kinase-like (PK-like)"/>
    <property type="match status" value="1"/>
</dbReference>
<dbReference type="Pfam" id="PF07714">
    <property type="entry name" value="PK_Tyr_Ser-Thr"/>
    <property type="match status" value="1"/>
</dbReference>
<dbReference type="InterPro" id="IPR000719">
    <property type="entry name" value="Prot_kinase_dom"/>
</dbReference>
<dbReference type="EC" id="2.7.11.1" evidence="2"/>
<feature type="domain" description="Protein kinase" evidence="18">
    <location>
        <begin position="592"/>
        <end position="863"/>
    </location>
</feature>
<evidence type="ECO:0000256" key="14">
    <source>
        <dbReference type="ARBA" id="ARBA00023136"/>
    </source>
</evidence>
<dbReference type="InterPro" id="IPR017441">
    <property type="entry name" value="Protein_kinase_ATP_BS"/>
</dbReference>
<dbReference type="SUPFAM" id="SSF52058">
    <property type="entry name" value="L domain-like"/>
    <property type="match status" value="1"/>
</dbReference>
<keyword evidence="6" id="KW-0808">Transferase</keyword>
<dbReference type="OrthoDB" id="2017114at2759"/>
<keyword evidence="20" id="KW-1185">Reference proteome</keyword>
<dbReference type="FunFam" id="3.80.10.10:FF:000129">
    <property type="entry name" value="Leucine-rich repeat receptor-like kinase"/>
    <property type="match status" value="1"/>
</dbReference>
<dbReference type="InterPro" id="IPR001245">
    <property type="entry name" value="Ser-Thr/Tyr_kinase_cat_dom"/>
</dbReference>
<sequence>MIAECGILFALVLTLSLNPVPLVHAQDDNPPGFLSIDCGLAKGSDYKDVTTGLYFKSDANLIDSGESKNLLPSVTSDTVEKYLSNVRSFPQGKKNCYTIKPALGKGNRYLIRASFMYGNYDSLNQFPAFDLNLGADTWSNVVITGNLSVVRKEIMHILSSDYIHICLVKTGTTTPFISALELRPVSSTSSIYKTTSGSLQNLYHVDCDTTSPTTAIRYKDDIYDRRWFPFNWTGTGASTKLDINNVNGYRVPVDVLKTASSPDNASEPFLFSWDTTDASDRFYMYLHFAEVEKLEANQSREFNIYVNGKLWNSELVVPNYLTVTTYYAEAPQTGNTEYIVSLNRTEDSTHPPIINAYEIYSVKDFSTSATEETDVAAILNIKSQYGVTRDSWQGDPCEPEDFIWEGLKCINHSSDSARITTLNLSTSGLTGDIISSIGNLTELETLDLSNNNLSGPVPGFLSQLASLRVLNIKGNNFSGPIPAQLLENKSKGILSLSFDGPGNDTNTNGNDTNTELCGTEPCKKKSNKTIPVVVGSAIGAVLLLAAIVFGTWLLRKRILRDRKTGNQTQVNIGDMEKRNRQFTYSEVLNITGNFQKVLGKGGFGTVYHGYVGDTEVAVKMLSPSSTQGYKEFQTEASLLLSVHHKNLTALVGYCNEDVNMGIIYEYMANRSLDKHLVGNNDGVLSWETRLQIAVDAAQGLEYLHHGCKPAIIHRDVKTSNILLNEQFQAKLADFGLSRAYSDEGGTHVSTVVAGTPGYLDPDYYISSRLTEKSDVFSFGVVLLEMITGQGAILRNAERTHITQWVESSVKNGDVKEVIDPRFRGNYDINCVWKAVEVALACASRISSERPTMNMVVMDLKECLAMEIGSHDADTNNSIGMVSIDLDNSLAPRPR</sequence>
<dbReference type="InterPro" id="IPR008271">
    <property type="entry name" value="Ser/Thr_kinase_AS"/>
</dbReference>
<evidence type="ECO:0000256" key="9">
    <source>
        <dbReference type="ARBA" id="ARBA00022737"/>
    </source>
</evidence>
<keyword evidence="3" id="KW-0723">Serine/threonine-protein kinase</keyword>
<dbReference type="InterPro" id="IPR024788">
    <property type="entry name" value="Malectin-like_Carb-bd_dom"/>
</dbReference>
<dbReference type="GO" id="GO:0005524">
    <property type="term" value="F:ATP binding"/>
    <property type="evidence" value="ECO:0007669"/>
    <property type="project" value="UniProtKB-UniRule"/>
</dbReference>
<evidence type="ECO:0000256" key="7">
    <source>
        <dbReference type="ARBA" id="ARBA00022692"/>
    </source>
</evidence>
<keyword evidence="7" id="KW-0812">Transmembrane</keyword>
<comment type="subcellular location">
    <subcellularLocation>
        <location evidence="1">Membrane</location>
        <topology evidence="1">Single-pass membrane protein</topology>
    </subcellularLocation>
</comment>
<protein>
    <recommendedName>
        <fullName evidence="2">non-specific serine/threonine protein kinase</fullName>
        <ecNumber evidence="2">2.7.11.1</ecNumber>
    </recommendedName>
</protein>
<evidence type="ECO:0000256" key="16">
    <source>
        <dbReference type="ARBA" id="ARBA00047899"/>
    </source>
</evidence>
<gene>
    <name evidence="19" type="ORF">DCAR_0623451</name>
</gene>
<dbReference type="GO" id="GO:0004674">
    <property type="term" value="F:protein serine/threonine kinase activity"/>
    <property type="evidence" value="ECO:0007669"/>
    <property type="project" value="UniProtKB-KW"/>
</dbReference>
<dbReference type="FunFam" id="3.30.200.20:FF:000394">
    <property type="entry name" value="Leucine-rich repeat receptor-like protein kinase"/>
    <property type="match status" value="1"/>
</dbReference>
<evidence type="ECO:0000256" key="2">
    <source>
        <dbReference type="ARBA" id="ARBA00012513"/>
    </source>
</evidence>
<dbReference type="PANTHER" id="PTHR45631">
    <property type="entry name" value="OS07G0107800 PROTEIN-RELATED"/>
    <property type="match status" value="1"/>
</dbReference>
<dbReference type="Gene3D" id="1.10.510.10">
    <property type="entry name" value="Transferase(Phosphotransferase) domain 1"/>
    <property type="match status" value="1"/>
</dbReference>
<comment type="catalytic activity">
    <reaction evidence="17">
        <text>L-seryl-[protein] + ATP = O-phospho-L-seryl-[protein] + ADP + H(+)</text>
        <dbReference type="Rhea" id="RHEA:17989"/>
        <dbReference type="Rhea" id="RHEA-COMP:9863"/>
        <dbReference type="Rhea" id="RHEA-COMP:11604"/>
        <dbReference type="ChEBI" id="CHEBI:15378"/>
        <dbReference type="ChEBI" id="CHEBI:29999"/>
        <dbReference type="ChEBI" id="CHEBI:30616"/>
        <dbReference type="ChEBI" id="CHEBI:83421"/>
        <dbReference type="ChEBI" id="CHEBI:456216"/>
        <dbReference type="EC" id="2.7.11.1"/>
    </reaction>
</comment>
<dbReference type="InterPro" id="IPR001611">
    <property type="entry name" value="Leu-rich_rpt"/>
</dbReference>
<keyword evidence="14" id="KW-0472">Membrane</keyword>
<keyword evidence="15" id="KW-0675">Receptor</keyword>
<dbReference type="AlphaFoldDB" id="A0A175YCH9"/>
<dbReference type="Pfam" id="PF13855">
    <property type="entry name" value="LRR_8"/>
    <property type="match status" value="1"/>
</dbReference>
<keyword evidence="8" id="KW-0732">Signal</keyword>
<evidence type="ECO:0000256" key="8">
    <source>
        <dbReference type="ARBA" id="ARBA00022729"/>
    </source>
</evidence>
<evidence type="ECO:0000256" key="12">
    <source>
        <dbReference type="ARBA" id="ARBA00022840"/>
    </source>
</evidence>
<evidence type="ECO:0000256" key="15">
    <source>
        <dbReference type="ARBA" id="ARBA00023170"/>
    </source>
</evidence>
<evidence type="ECO:0000256" key="4">
    <source>
        <dbReference type="ARBA" id="ARBA00022553"/>
    </source>
</evidence>
<evidence type="ECO:0000256" key="3">
    <source>
        <dbReference type="ARBA" id="ARBA00022527"/>
    </source>
</evidence>
<accession>A0A175YCH9</accession>
<dbReference type="PROSITE" id="PS00107">
    <property type="entry name" value="PROTEIN_KINASE_ATP"/>
    <property type="match status" value="1"/>
</dbReference>
<dbReference type="Proteomes" id="UP000077755">
    <property type="component" value="Chromosome 6"/>
</dbReference>
<evidence type="ECO:0000313" key="20">
    <source>
        <dbReference type="Proteomes" id="UP000077755"/>
    </source>
</evidence>